<dbReference type="PANTHER" id="PTHR40980">
    <property type="entry name" value="PLUG DOMAIN-CONTAINING PROTEIN"/>
    <property type="match status" value="1"/>
</dbReference>
<dbReference type="PANTHER" id="PTHR40980:SF3">
    <property type="entry name" value="TONB-DEPENDENT RECEPTOR-LIKE BETA-BARREL DOMAIN-CONTAINING PROTEIN"/>
    <property type="match status" value="1"/>
</dbReference>
<organism evidence="13 14">
    <name type="scientific">Sphingomonas gei</name>
    <dbReference type="NCBI Taxonomy" id="1395960"/>
    <lineage>
        <taxon>Bacteria</taxon>
        <taxon>Pseudomonadati</taxon>
        <taxon>Pseudomonadota</taxon>
        <taxon>Alphaproteobacteria</taxon>
        <taxon>Sphingomonadales</taxon>
        <taxon>Sphingomonadaceae</taxon>
        <taxon>Sphingomonas</taxon>
    </lineage>
</organism>
<evidence type="ECO:0000256" key="3">
    <source>
        <dbReference type="ARBA" id="ARBA00022452"/>
    </source>
</evidence>
<sequence>MNGRESLKAKTLLRVSAWTLALAIATPGLAQAQDAAAADPAAETPEGEQDIVVTGIRASLSSAQSLKRNADTVVDSIVAEDIGKLPDVNVSEALQRVPGVQVQRDVGEGAGSVQIRGLGGVETTINGRDAFTGVNRTFNLQSLPAELLSRLDVYKAPTANLLEGGIGGTIDIRTRRPFDSVDPIISGSVRGRYADLAKKWDPMVSMLMSDRWDTGIGEIGLLVAGAYQQRSYRQDFNITGAPAPRTDLIPGQTVNSPNGSYKVQVQGVRRRVGLNGTLQWQAAPNLMFYLEGQYSRFRTEQDQNGLLVQSNRNANQPTQRVPVAGSFTTIEGTNNLATGSFTNQPFTLLGVSRDLLDENQTYAFGGEWHNDSGLKAVFDISYDKSYSELDYRELDLLGVAPRYNQDTTTDVPSFSLDGIDLNNLANFTVGPLTQNVNQSYGKQYAGRLDLTYDFNGGFLSQIAVGGRYADRSAIFYPVRFFQNPVRNSPANVSQFIIQNPVDDFFSSAKGASFPQSFQIADPDALRYNFETIRTALGIAALPAITPLGIFDISEKTLAGYAMAKYQFQLGGIPIDGNVGVRVIRFRGTLTGNTPTFASVTDPVTGVVTRTQTGFAPINEEPRRTDVLPSFNLRARFTDELQLRLGASKVLTRPGFSSLTPSLTLVPGQGAGSGGNPFLKPFTANQVDASLEYYFSKTGSVSLAGFYKWVNAFTSTTVESNVDIGGILYNITRPANSGKGFVRGVEVSGQTFLDFLPGALDGFGVQANYTFVDSETPTLLNGAPTPLSNLSKHSYNLSALYEKFGLSARVAYNWRSKFFEGIFAGASGGAGVPAIPAGPIFRKGYGWLDASINYDIDETLTITFEGSNLLRTRRESYYTTPTLFNDQTVDDRQFLAGFRFKF</sequence>
<feature type="chain" id="PRO_5020278395" evidence="10">
    <location>
        <begin position="33"/>
        <end position="901"/>
    </location>
</feature>
<evidence type="ECO:0000259" key="12">
    <source>
        <dbReference type="Pfam" id="PF07715"/>
    </source>
</evidence>
<dbReference type="Proteomes" id="UP000306147">
    <property type="component" value="Unassembled WGS sequence"/>
</dbReference>
<keyword evidence="6 8" id="KW-0472">Membrane</keyword>
<dbReference type="CDD" id="cd01347">
    <property type="entry name" value="ligand_gated_channel"/>
    <property type="match status" value="1"/>
</dbReference>
<dbReference type="InterPro" id="IPR012910">
    <property type="entry name" value="Plug_dom"/>
</dbReference>
<dbReference type="SUPFAM" id="SSF56935">
    <property type="entry name" value="Porins"/>
    <property type="match status" value="1"/>
</dbReference>
<dbReference type="InterPro" id="IPR037066">
    <property type="entry name" value="Plug_dom_sf"/>
</dbReference>
<dbReference type="InterPro" id="IPR010104">
    <property type="entry name" value="TonB_rcpt_bac"/>
</dbReference>
<dbReference type="InterPro" id="IPR039426">
    <property type="entry name" value="TonB-dep_rcpt-like"/>
</dbReference>
<evidence type="ECO:0000256" key="8">
    <source>
        <dbReference type="PROSITE-ProRule" id="PRU01360"/>
    </source>
</evidence>
<dbReference type="Gene3D" id="2.170.130.10">
    <property type="entry name" value="TonB-dependent receptor, plug domain"/>
    <property type="match status" value="1"/>
</dbReference>
<dbReference type="Pfam" id="PF00593">
    <property type="entry name" value="TonB_dep_Rec_b-barrel"/>
    <property type="match status" value="1"/>
</dbReference>
<proteinExistence type="inferred from homology"/>
<feature type="signal peptide" evidence="10">
    <location>
        <begin position="1"/>
        <end position="32"/>
    </location>
</feature>
<dbReference type="NCBIfam" id="TIGR01782">
    <property type="entry name" value="TonB-Xanth-Caul"/>
    <property type="match status" value="1"/>
</dbReference>
<feature type="domain" description="TonB-dependent receptor plug" evidence="12">
    <location>
        <begin position="68"/>
        <end position="169"/>
    </location>
</feature>
<evidence type="ECO:0000256" key="7">
    <source>
        <dbReference type="ARBA" id="ARBA00023237"/>
    </source>
</evidence>
<keyword evidence="4 8" id="KW-0812">Transmembrane</keyword>
<gene>
    <name evidence="13" type="ORF">E5A73_00800</name>
</gene>
<keyword evidence="13" id="KW-0675">Receptor</keyword>
<dbReference type="Gene3D" id="2.40.170.20">
    <property type="entry name" value="TonB-dependent receptor, beta-barrel domain"/>
    <property type="match status" value="1"/>
</dbReference>
<reference evidence="13 14" key="1">
    <citation type="submission" date="2019-04" db="EMBL/GenBank/DDBJ databases">
        <title>Sphingomonas psychrotolerans sp. nov., isolated from soil in the Tianshan Mountains, Xinjiang, China.</title>
        <authorList>
            <person name="Luo Y."/>
            <person name="Sheng H."/>
        </authorList>
    </citation>
    <scope>NUCLEOTIDE SEQUENCE [LARGE SCALE GENOMIC DNA]</scope>
    <source>
        <strain evidence="13 14">ZFGT-11</strain>
    </source>
</reference>
<evidence type="ECO:0000256" key="10">
    <source>
        <dbReference type="SAM" id="SignalP"/>
    </source>
</evidence>
<evidence type="ECO:0000256" key="6">
    <source>
        <dbReference type="ARBA" id="ARBA00023136"/>
    </source>
</evidence>
<accession>A0A4S1XI98</accession>
<protein>
    <submittedName>
        <fullName evidence="13">TonB-dependent receptor</fullName>
    </submittedName>
</protein>
<comment type="subcellular location">
    <subcellularLocation>
        <location evidence="1 8">Cell outer membrane</location>
        <topology evidence="1 8">Multi-pass membrane protein</topology>
    </subcellularLocation>
</comment>
<keyword evidence="2 8" id="KW-0813">Transport</keyword>
<evidence type="ECO:0000256" key="5">
    <source>
        <dbReference type="ARBA" id="ARBA00023077"/>
    </source>
</evidence>
<keyword evidence="14" id="KW-1185">Reference proteome</keyword>
<dbReference type="OrthoDB" id="5476657at2"/>
<evidence type="ECO:0000313" key="13">
    <source>
        <dbReference type="EMBL" id="TGX55707.1"/>
    </source>
</evidence>
<keyword evidence="3 8" id="KW-1134">Transmembrane beta strand</keyword>
<comment type="similarity">
    <text evidence="8 9">Belongs to the TonB-dependent receptor family.</text>
</comment>
<keyword evidence="5 9" id="KW-0798">TonB box</keyword>
<dbReference type="AlphaFoldDB" id="A0A4S1XI98"/>
<evidence type="ECO:0000313" key="14">
    <source>
        <dbReference type="Proteomes" id="UP000306147"/>
    </source>
</evidence>
<feature type="domain" description="TonB-dependent receptor-like beta-barrel" evidence="11">
    <location>
        <begin position="391"/>
        <end position="868"/>
    </location>
</feature>
<evidence type="ECO:0000259" key="11">
    <source>
        <dbReference type="Pfam" id="PF00593"/>
    </source>
</evidence>
<evidence type="ECO:0000256" key="4">
    <source>
        <dbReference type="ARBA" id="ARBA00022692"/>
    </source>
</evidence>
<dbReference type="InterPro" id="IPR036942">
    <property type="entry name" value="Beta-barrel_TonB_sf"/>
</dbReference>
<dbReference type="Pfam" id="PF07715">
    <property type="entry name" value="Plug"/>
    <property type="match status" value="1"/>
</dbReference>
<dbReference type="GO" id="GO:0009279">
    <property type="term" value="C:cell outer membrane"/>
    <property type="evidence" value="ECO:0007669"/>
    <property type="project" value="UniProtKB-SubCell"/>
</dbReference>
<evidence type="ECO:0000256" key="2">
    <source>
        <dbReference type="ARBA" id="ARBA00022448"/>
    </source>
</evidence>
<comment type="caution">
    <text evidence="13">The sequence shown here is derived from an EMBL/GenBank/DDBJ whole genome shotgun (WGS) entry which is preliminary data.</text>
</comment>
<evidence type="ECO:0000256" key="9">
    <source>
        <dbReference type="RuleBase" id="RU003357"/>
    </source>
</evidence>
<dbReference type="EMBL" id="SRXT01000001">
    <property type="protein sequence ID" value="TGX55707.1"/>
    <property type="molecule type" value="Genomic_DNA"/>
</dbReference>
<keyword evidence="10" id="KW-0732">Signal</keyword>
<keyword evidence="7 8" id="KW-0998">Cell outer membrane</keyword>
<dbReference type="InterPro" id="IPR000531">
    <property type="entry name" value="Beta-barrel_TonB"/>
</dbReference>
<dbReference type="PROSITE" id="PS52016">
    <property type="entry name" value="TONB_DEPENDENT_REC_3"/>
    <property type="match status" value="1"/>
</dbReference>
<evidence type="ECO:0000256" key="1">
    <source>
        <dbReference type="ARBA" id="ARBA00004571"/>
    </source>
</evidence>
<name>A0A4S1XI98_9SPHN</name>